<dbReference type="EMBL" id="JAAAPU010000007">
    <property type="protein sequence ID" value="KAF4208777.1"/>
    <property type="molecule type" value="Genomic_DNA"/>
</dbReference>
<dbReference type="AlphaFoldDB" id="A0AAN5YV26"/>
<proteinExistence type="predicted"/>
<name>A0AAN5YV26_ASPLE</name>
<protein>
    <submittedName>
        <fullName evidence="4">Uncharacterized protein</fullName>
    </submittedName>
</protein>
<dbReference type="InterPro" id="IPR002110">
    <property type="entry name" value="Ankyrin_rpt"/>
</dbReference>
<dbReference type="InterPro" id="IPR036770">
    <property type="entry name" value="Ankyrin_rpt-contain_sf"/>
</dbReference>
<dbReference type="InterPro" id="IPR050745">
    <property type="entry name" value="Multifunctional_regulatory"/>
</dbReference>
<dbReference type="Pfam" id="PF12796">
    <property type="entry name" value="Ank_2"/>
    <property type="match status" value="1"/>
</dbReference>
<dbReference type="SMART" id="SM00248">
    <property type="entry name" value="ANK"/>
    <property type="match status" value="5"/>
</dbReference>
<evidence type="ECO:0000256" key="3">
    <source>
        <dbReference type="PROSITE-ProRule" id="PRU00023"/>
    </source>
</evidence>
<reference evidence="4" key="1">
    <citation type="journal article" date="2020" name="bioRxiv">
        <title>Genomic and phenotypic heterogeneity of clinical isolates of the human pathogens Aspergillus fumigatus, Aspergillus lentulus and Aspergillus fumigatiaffinis.</title>
        <authorList>
            <person name="dos Santos R.A.C."/>
            <person name="Steenwyk J.L."/>
            <person name="Rivero-Menendez O."/>
            <person name="Mead M.E."/>
            <person name="Silva L.P."/>
            <person name="Bastos R.W."/>
            <person name="Alastruey-Izquierdo A."/>
            <person name="Goldman G.H."/>
            <person name="Rokas A."/>
        </authorList>
    </citation>
    <scope>NUCLEOTIDE SEQUENCE</scope>
    <source>
        <strain evidence="4">CNM-CM8927</strain>
    </source>
</reference>
<sequence>MLYVTATIPEGSAAEEAVNLEIPAEPSGTTLSFAWNKNWAAVSKPELLPLVSGNGELLTTVCAGILTIDCKAATLRPAHVMRAAAENGYEDVIRILVANGGGVNAECCEDEGNVLQAAAIKGNETLIRCLLELGADSNGIGGELAGVLHIAAVNGDESTTGLLLENRADPNTKGGIYGFTLQAAVEEGHENIIRMLLDNGADVNLGGGPYGNAFQAAVENGDQDIVELLLAHMANINTMIGGKNIRRCRRWQDEA</sequence>
<evidence type="ECO:0000313" key="4">
    <source>
        <dbReference type="EMBL" id="KAF4208777.1"/>
    </source>
</evidence>
<accession>A0AAN5YV26</accession>
<feature type="repeat" description="ANK" evidence="3">
    <location>
        <begin position="181"/>
        <end position="208"/>
    </location>
</feature>
<organism evidence="4 5">
    <name type="scientific">Aspergillus lentulus</name>
    <dbReference type="NCBI Taxonomy" id="293939"/>
    <lineage>
        <taxon>Eukaryota</taxon>
        <taxon>Fungi</taxon>
        <taxon>Dikarya</taxon>
        <taxon>Ascomycota</taxon>
        <taxon>Pezizomycotina</taxon>
        <taxon>Eurotiomycetes</taxon>
        <taxon>Eurotiomycetidae</taxon>
        <taxon>Eurotiales</taxon>
        <taxon>Aspergillaceae</taxon>
        <taxon>Aspergillus</taxon>
        <taxon>Aspergillus subgen. Fumigati</taxon>
    </lineage>
</organism>
<evidence type="ECO:0000256" key="1">
    <source>
        <dbReference type="ARBA" id="ARBA00022737"/>
    </source>
</evidence>
<comment type="caution">
    <text evidence="4">The sequence shown here is derived from an EMBL/GenBank/DDBJ whole genome shotgun (WGS) entry which is preliminary data.</text>
</comment>
<dbReference type="Gene3D" id="1.25.40.20">
    <property type="entry name" value="Ankyrin repeat-containing domain"/>
    <property type="match status" value="1"/>
</dbReference>
<evidence type="ECO:0000256" key="2">
    <source>
        <dbReference type="ARBA" id="ARBA00023043"/>
    </source>
</evidence>
<dbReference type="PANTHER" id="PTHR24189:SF50">
    <property type="entry name" value="ANKYRIN REPEAT AND SOCS BOX PROTEIN 2"/>
    <property type="match status" value="1"/>
</dbReference>
<reference evidence="4" key="2">
    <citation type="submission" date="2020-04" db="EMBL/GenBank/DDBJ databases">
        <authorList>
            <person name="Santos R.A.C."/>
            <person name="Steenwyk J.L."/>
            <person name="Rivero-Menendez O."/>
            <person name="Mead M.E."/>
            <person name="Silva L.P."/>
            <person name="Bastos R.W."/>
            <person name="Alastruey-Izquierdo A."/>
            <person name="Goldman G.H."/>
            <person name="Rokas A."/>
        </authorList>
    </citation>
    <scope>NUCLEOTIDE SEQUENCE</scope>
    <source>
        <strain evidence="4">CNM-CM8927</strain>
    </source>
</reference>
<dbReference type="PROSITE" id="PS50088">
    <property type="entry name" value="ANK_REPEAT"/>
    <property type="match status" value="1"/>
</dbReference>
<keyword evidence="2 3" id="KW-0040">ANK repeat</keyword>
<keyword evidence="1" id="KW-0677">Repeat</keyword>
<dbReference type="PROSITE" id="PS50297">
    <property type="entry name" value="ANK_REP_REGION"/>
    <property type="match status" value="1"/>
</dbReference>
<gene>
    <name evidence="4" type="ORF">CNMCM8927_008726</name>
</gene>
<dbReference type="PANTHER" id="PTHR24189">
    <property type="entry name" value="MYOTROPHIN"/>
    <property type="match status" value="1"/>
</dbReference>
<dbReference type="Proteomes" id="UP000649114">
    <property type="component" value="Unassembled WGS sequence"/>
</dbReference>
<dbReference type="SUPFAM" id="SSF48403">
    <property type="entry name" value="Ankyrin repeat"/>
    <property type="match status" value="1"/>
</dbReference>
<evidence type="ECO:0000313" key="5">
    <source>
        <dbReference type="Proteomes" id="UP000649114"/>
    </source>
</evidence>